<dbReference type="EMBL" id="JAUSVX010000018">
    <property type="protein sequence ID" value="MDQ0473846.1"/>
    <property type="molecule type" value="Genomic_DNA"/>
</dbReference>
<dbReference type="PROSITE" id="PS50885">
    <property type="entry name" value="HAMP"/>
    <property type="match status" value="1"/>
</dbReference>
<organism evidence="7 8">
    <name type="scientific">Labrys wisconsinensis</name>
    <dbReference type="NCBI Taxonomy" id="425677"/>
    <lineage>
        <taxon>Bacteria</taxon>
        <taxon>Pseudomonadati</taxon>
        <taxon>Pseudomonadota</taxon>
        <taxon>Alphaproteobacteria</taxon>
        <taxon>Hyphomicrobiales</taxon>
        <taxon>Xanthobacteraceae</taxon>
        <taxon>Labrys</taxon>
    </lineage>
</organism>
<keyword evidence="4" id="KW-1133">Transmembrane helix</keyword>
<reference evidence="7 8" key="1">
    <citation type="submission" date="2023-07" db="EMBL/GenBank/DDBJ databases">
        <title>Genomic Encyclopedia of Type Strains, Phase IV (KMG-IV): sequencing the most valuable type-strain genomes for metagenomic binning, comparative biology and taxonomic classification.</title>
        <authorList>
            <person name="Goeker M."/>
        </authorList>
    </citation>
    <scope>NUCLEOTIDE SEQUENCE [LARGE SCALE GENOMIC DNA]</scope>
    <source>
        <strain evidence="7 8">DSM 19619</strain>
    </source>
</reference>
<evidence type="ECO:0000313" key="7">
    <source>
        <dbReference type="EMBL" id="MDQ0473846.1"/>
    </source>
</evidence>
<dbReference type="Pfam" id="PF00015">
    <property type="entry name" value="MCPsignal"/>
    <property type="match status" value="1"/>
</dbReference>
<proteinExistence type="inferred from homology"/>
<dbReference type="InterPro" id="IPR003660">
    <property type="entry name" value="HAMP_dom"/>
</dbReference>
<dbReference type="SMART" id="SM00283">
    <property type="entry name" value="MA"/>
    <property type="match status" value="1"/>
</dbReference>
<dbReference type="InterPro" id="IPR004089">
    <property type="entry name" value="MCPsignal_dom"/>
</dbReference>
<comment type="similarity">
    <text evidence="2">Belongs to the methyl-accepting chemotaxis (MCP) protein family.</text>
</comment>
<dbReference type="PANTHER" id="PTHR32089:SF112">
    <property type="entry name" value="LYSOZYME-LIKE PROTEIN-RELATED"/>
    <property type="match status" value="1"/>
</dbReference>
<evidence type="ECO:0000256" key="2">
    <source>
        <dbReference type="ARBA" id="ARBA00029447"/>
    </source>
</evidence>
<dbReference type="Gene3D" id="1.10.287.950">
    <property type="entry name" value="Methyl-accepting chemotaxis protein"/>
    <property type="match status" value="1"/>
</dbReference>
<comment type="caution">
    <text evidence="7">The sequence shown here is derived from an EMBL/GenBank/DDBJ whole genome shotgun (WGS) entry which is preliminary data.</text>
</comment>
<dbReference type="CDD" id="cd06225">
    <property type="entry name" value="HAMP"/>
    <property type="match status" value="1"/>
</dbReference>
<keyword evidence="1 3" id="KW-0807">Transducer</keyword>
<accession>A0ABU0JHT4</accession>
<gene>
    <name evidence="7" type="ORF">QO011_006882</name>
</gene>
<dbReference type="SMART" id="SM00304">
    <property type="entry name" value="HAMP"/>
    <property type="match status" value="1"/>
</dbReference>
<dbReference type="PROSITE" id="PS50111">
    <property type="entry name" value="CHEMOTAXIS_TRANSDUC_2"/>
    <property type="match status" value="1"/>
</dbReference>
<dbReference type="Proteomes" id="UP001242480">
    <property type="component" value="Unassembled WGS sequence"/>
</dbReference>
<dbReference type="RefSeq" id="WP_307282529.1">
    <property type="nucleotide sequence ID" value="NZ_JAUSVX010000018.1"/>
</dbReference>
<feature type="domain" description="Methyl-accepting transducer" evidence="5">
    <location>
        <begin position="288"/>
        <end position="542"/>
    </location>
</feature>
<protein>
    <submittedName>
        <fullName evidence="7">Methyl-accepting chemotaxis protein</fullName>
    </submittedName>
</protein>
<dbReference type="SUPFAM" id="SSF58104">
    <property type="entry name" value="Methyl-accepting chemotaxis protein (MCP) signaling domain"/>
    <property type="match status" value="1"/>
</dbReference>
<dbReference type="PANTHER" id="PTHR32089">
    <property type="entry name" value="METHYL-ACCEPTING CHEMOTAXIS PROTEIN MCPB"/>
    <property type="match status" value="1"/>
</dbReference>
<keyword evidence="8" id="KW-1185">Reference proteome</keyword>
<evidence type="ECO:0000313" key="8">
    <source>
        <dbReference type="Proteomes" id="UP001242480"/>
    </source>
</evidence>
<dbReference type="Pfam" id="PF00672">
    <property type="entry name" value="HAMP"/>
    <property type="match status" value="1"/>
</dbReference>
<evidence type="ECO:0000256" key="4">
    <source>
        <dbReference type="SAM" id="Phobius"/>
    </source>
</evidence>
<sequence>MVRLALPKLRLRLTIAHKLGALLALLVLLAAGLSAFALRQLAEEQDRSDAVEKVMTLALQARTLGQAIEHAVVAANTVYTAEDKEGAKAGFEGLRTALDAVKVQGDTFIAAAGDRIPEAGRRKLDRSLKEFIAYQSETADMGLTISPKAALLQASEPGTVASRNTMLKDIAELAGTFIADVERQRGEAAAARRRAFAAFTVVPASATGIALLAGIWLIVSQIRRPLQRLSTAMRALANQDLDAEVPFTARRDDIGDMARAIGVFQAALKERRRLDADRQGTLAAEAARAERLAAGSRAFQEEVRRIMEGLQTSAATLEASAGALSAASLATRAEAEIVAQSSATAAQAVEAAAGATTQLSGSTHEIGARVATASEMATGALGEARGTASAVESLVAAAAEIGTVASLIRGIAQQTNLLALNATIEAARAGEAGRGFAVVAAEVKALAQQTAGATDQITALIAAIQAATQNTRQAMLAVGQAIEAMSAITAEISGAAVQQRQASDEIATAVSHAAREAGTVAATIQRVRDAALSNEAQAEGVRDAGGKLSEHTRVLQDAVAEFLSQVRAA</sequence>
<feature type="transmembrane region" description="Helical" evidence="4">
    <location>
        <begin position="195"/>
        <end position="219"/>
    </location>
</feature>
<evidence type="ECO:0000259" key="6">
    <source>
        <dbReference type="PROSITE" id="PS50885"/>
    </source>
</evidence>
<keyword evidence="4" id="KW-0472">Membrane</keyword>
<name>A0ABU0JHT4_9HYPH</name>
<keyword evidence="4" id="KW-0812">Transmembrane</keyword>
<evidence type="ECO:0000259" key="5">
    <source>
        <dbReference type="PROSITE" id="PS50111"/>
    </source>
</evidence>
<evidence type="ECO:0000256" key="3">
    <source>
        <dbReference type="PROSITE-ProRule" id="PRU00284"/>
    </source>
</evidence>
<feature type="domain" description="HAMP" evidence="6">
    <location>
        <begin position="220"/>
        <end position="273"/>
    </location>
</feature>
<evidence type="ECO:0000256" key="1">
    <source>
        <dbReference type="ARBA" id="ARBA00023224"/>
    </source>
</evidence>
<dbReference type="Gene3D" id="6.10.340.10">
    <property type="match status" value="1"/>
</dbReference>